<dbReference type="Proteomes" id="UP001382455">
    <property type="component" value="Unassembled WGS sequence"/>
</dbReference>
<evidence type="ECO:0000256" key="1">
    <source>
        <dbReference type="SAM" id="Phobius"/>
    </source>
</evidence>
<evidence type="ECO:0000313" key="3">
    <source>
        <dbReference type="Proteomes" id="UP001382455"/>
    </source>
</evidence>
<reference evidence="2 3" key="1">
    <citation type="submission" date="2023-12" db="EMBL/GenBank/DDBJ databases">
        <title>Friends and Foes: Symbiotic and Algicidal bacterial influence on Karenia brevis blooms.</title>
        <authorList>
            <person name="Fei C."/>
            <person name="Mohamed A.R."/>
            <person name="Booker A."/>
            <person name="Arshad M."/>
            <person name="Klass S."/>
            <person name="Ahn S."/>
            <person name="Gilbert P.M."/>
            <person name="Heil C.A."/>
            <person name="Martinez J.M."/>
            <person name="Amin S.A."/>
        </authorList>
    </citation>
    <scope>NUCLEOTIDE SEQUENCE [LARGE SCALE GENOMIC DNA]</scope>
    <source>
        <strain evidence="2 3">CE15</strain>
    </source>
</reference>
<name>A0ABU8EUD7_9GAMM</name>
<feature type="transmembrane region" description="Helical" evidence="1">
    <location>
        <begin position="87"/>
        <end position="107"/>
    </location>
</feature>
<evidence type="ECO:0000313" key="2">
    <source>
        <dbReference type="EMBL" id="MEI4549851.1"/>
    </source>
</evidence>
<comment type="caution">
    <text evidence="2">The sequence shown here is derived from an EMBL/GenBank/DDBJ whole genome shotgun (WGS) entry which is preliminary data.</text>
</comment>
<accession>A0ABU8EUD7</accession>
<keyword evidence="3" id="KW-1185">Reference proteome</keyword>
<keyword evidence="1" id="KW-0812">Transmembrane</keyword>
<dbReference type="EMBL" id="JBAWKS010000001">
    <property type="protein sequence ID" value="MEI4549851.1"/>
    <property type="molecule type" value="Genomic_DNA"/>
</dbReference>
<gene>
    <name evidence="2" type="ORF">WAE96_09175</name>
</gene>
<feature type="transmembrane region" description="Helical" evidence="1">
    <location>
        <begin position="7"/>
        <end position="32"/>
    </location>
</feature>
<organism evidence="2 3">
    <name type="scientific">Pseudoalteromonas spongiae</name>
    <dbReference type="NCBI Taxonomy" id="298657"/>
    <lineage>
        <taxon>Bacteria</taxon>
        <taxon>Pseudomonadati</taxon>
        <taxon>Pseudomonadota</taxon>
        <taxon>Gammaproteobacteria</taxon>
        <taxon>Alteromonadales</taxon>
        <taxon>Pseudoalteromonadaceae</taxon>
        <taxon>Pseudoalteromonas</taxon>
    </lineage>
</organism>
<keyword evidence="1" id="KW-0472">Membrane</keyword>
<keyword evidence="1" id="KW-1133">Transmembrane helix</keyword>
<dbReference type="RefSeq" id="WP_054979856.1">
    <property type="nucleotide sequence ID" value="NZ_JBAWKS010000001.1"/>
</dbReference>
<feature type="transmembrane region" description="Helical" evidence="1">
    <location>
        <begin position="38"/>
        <end position="57"/>
    </location>
</feature>
<feature type="transmembrane region" description="Helical" evidence="1">
    <location>
        <begin position="64"/>
        <end position="81"/>
    </location>
</feature>
<protein>
    <submittedName>
        <fullName evidence="2">Uncharacterized protein</fullName>
    </submittedName>
</protein>
<proteinExistence type="predicted"/>
<sequence>MKTSQAVGFSLIGQAYIGLIVFAVVLAVSLIFSFNLTVVLYGAIFGAITAALLLCYWLGKGGSFFLLAVMCPLICIIVTPITSFFEIANVLGAFFVGLCLLLTGYRLKKGS</sequence>